<keyword evidence="6 11" id="KW-0223">Dioxygenase</keyword>
<dbReference type="SUPFAM" id="SSF51182">
    <property type="entry name" value="RmlC-like cupins"/>
    <property type="match status" value="1"/>
</dbReference>
<evidence type="ECO:0000256" key="7">
    <source>
        <dbReference type="ARBA" id="ARBA00023002"/>
    </source>
</evidence>
<comment type="catalytic activity">
    <reaction evidence="11">
        <text>L-cysteine + O2 = 3-sulfino-L-alanine + H(+)</text>
        <dbReference type="Rhea" id="RHEA:20441"/>
        <dbReference type="ChEBI" id="CHEBI:15378"/>
        <dbReference type="ChEBI" id="CHEBI:15379"/>
        <dbReference type="ChEBI" id="CHEBI:35235"/>
        <dbReference type="ChEBI" id="CHEBI:61085"/>
        <dbReference type="EC" id="1.13.11.20"/>
    </reaction>
</comment>
<dbReference type="PANTHER" id="PTHR12918">
    <property type="entry name" value="CYSTEINE DIOXYGENASE"/>
    <property type="match status" value="1"/>
</dbReference>
<dbReference type="GO" id="GO:0042412">
    <property type="term" value="P:taurine biosynthetic process"/>
    <property type="evidence" value="ECO:0007669"/>
    <property type="project" value="UniProtKB-UniRule"/>
</dbReference>
<comment type="similarity">
    <text evidence="2 11">Belongs to the cysteine dioxygenase family.</text>
</comment>
<dbReference type="GO" id="GO:0008198">
    <property type="term" value="F:ferrous iron binding"/>
    <property type="evidence" value="ECO:0007669"/>
    <property type="project" value="UniProtKB-ARBA"/>
</dbReference>
<dbReference type="InterPro" id="IPR014710">
    <property type="entry name" value="RmlC-like_jellyroll"/>
</dbReference>
<keyword evidence="4 10" id="KW-0479">Metal-binding</keyword>
<dbReference type="CDD" id="cd10548">
    <property type="entry name" value="cupin_CDO"/>
    <property type="match status" value="1"/>
</dbReference>
<organism evidence="12 13">
    <name type="scientific">Paralvinella palmiformis</name>
    <dbReference type="NCBI Taxonomy" id="53620"/>
    <lineage>
        <taxon>Eukaryota</taxon>
        <taxon>Metazoa</taxon>
        <taxon>Spiralia</taxon>
        <taxon>Lophotrochozoa</taxon>
        <taxon>Annelida</taxon>
        <taxon>Polychaeta</taxon>
        <taxon>Sedentaria</taxon>
        <taxon>Canalipalpata</taxon>
        <taxon>Terebellida</taxon>
        <taxon>Terebelliformia</taxon>
        <taxon>Alvinellidae</taxon>
        <taxon>Paralvinella</taxon>
    </lineage>
</organism>
<protein>
    <recommendedName>
        <fullName evidence="3 11">Cysteine dioxygenase</fullName>
        <ecNumber evidence="3 11">1.13.11.20</ecNumber>
    </recommendedName>
</protein>
<dbReference type="EMBL" id="JAODUP010000209">
    <property type="protein sequence ID" value="KAK2156596.1"/>
    <property type="molecule type" value="Genomic_DNA"/>
</dbReference>
<evidence type="ECO:0000256" key="6">
    <source>
        <dbReference type="ARBA" id="ARBA00022964"/>
    </source>
</evidence>
<feature type="cross-link" description="3'-(S-cysteinyl)-tyrosine (Cys-Tyr)" evidence="9">
    <location>
        <begin position="94"/>
        <end position="160"/>
    </location>
</feature>
<dbReference type="FunFam" id="2.60.120.10:FF:000045">
    <property type="entry name" value="Cysteine dioxygenase 1"/>
    <property type="match status" value="1"/>
</dbReference>
<feature type="binding site" evidence="10">
    <location>
        <position position="87"/>
    </location>
    <ligand>
        <name>Fe cation</name>
        <dbReference type="ChEBI" id="CHEBI:24875"/>
        <note>catalytic</note>
    </ligand>
</feature>
<evidence type="ECO:0000256" key="8">
    <source>
        <dbReference type="ARBA" id="ARBA00023004"/>
    </source>
</evidence>
<comment type="cofactor">
    <cofactor evidence="11">
        <name>Fe cation</name>
        <dbReference type="ChEBI" id="CHEBI:24875"/>
    </cofactor>
    <text evidence="11">Binds 1 Fe cation per subunit.</text>
</comment>
<dbReference type="Pfam" id="PF05995">
    <property type="entry name" value="CDO_I"/>
    <property type="match status" value="1"/>
</dbReference>
<dbReference type="Gene3D" id="2.60.120.10">
    <property type="entry name" value="Jelly Rolls"/>
    <property type="match status" value="1"/>
</dbReference>
<dbReference type="AlphaFoldDB" id="A0AAD9N695"/>
<evidence type="ECO:0000313" key="12">
    <source>
        <dbReference type="EMBL" id="KAK2156596.1"/>
    </source>
</evidence>
<feature type="binding site" evidence="10">
    <location>
        <position position="143"/>
    </location>
    <ligand>
        <name>Fe cation</name>
        <dbReference type="ChEBI" id="CHEBI:24875"/>
        <note>catalytic</note>
    </ligand>
</feature>
<dbReference type="InterPro" id="IPR010300">
    <property type="entry name" value="CDO_1"/>
</dbReference>
<keyword evidence="8 10" id="KW-0408">Iron</keyword>
<evidence type="ECO:0000256" key="4">
    <source>
        <dbReference type="ARBA" id="ARBA00022723"/>
    </source>
</evidence>
<evidence type="ECO:0000313" key="13">
    <source>
        <dbReference type="Proteomes" id="UP001208570"/>
    </source>
</evidence>
<evidence type="ECO:0000256" key="1">
    <source>
        <dbReference type="ARBA" id="ARBA00004759"/>
    </source>
</evidence>
<evidence type="ECO:0000256" key="3">
    <source>
        <dbReference type="ARBA" id="ARBA00013133"/>
    </source>
</evidence>
<dbReference type="InterPro" id="IPR011051">
    <property type="entry name" value="RmlC_Cupin_sf"/>
</dbReference>
<reference evidence="12" key="1">
    <citation type="journal article" date="2023" name="Mol. Biol. Evol.">
        <title>Third-Generation Sequencing Reveals the Adaptive Role of the Epigenome in Three Deep-Sea Polychaetes.</title>
        <authorList>
            <person name="Perez M."/>
            <person name="Aroh O."/>
            <person name="Sun Y."/>
            <person name="Lan Y."/>
            <person name="Juniper S.K."/>
            <person name="Young C.R."/>
            <person name="Angers B."/>
            <person name="Qian P.Y."/>
        </authorList>
    </citation>
    <scope>NUCLEOTIDE SEQUENCE</scope>
    <source>
        <strain evidence="12">P08H-3</strain>
    </source>
</reference>
<keyword evidence="5 9" id="KW-0883">Thioether bond</keyword>
<proteinExistence type="inferred from homology"/>
<evidence type="ECO:0000256" key="9">
    <source>
        <dbReference type="PIRSR" id="PIRSR610300-50"/>
    </source>
</evidence>
<dbReference type="Proteomes" id="UP001208570">
    <property type="component" value="Unassembled WGS sequence"/>
</dbReference>
<accession>A0AAD9N695</accession>
<gene>
    <name evidence="12" type="ORF">LSH36_209g04021</name>
</gene>
<comment type="caution">
    <text evidence="12">The sequence shown here is derived from an EMBL/GenBank/DDBJ whole genome shotgun (WGS) entry which is preliminary data.</text>
</comment>
<name>A0AAD9N695_9ANNE</name>
<dbReference type="GO" id="GO:0017172">
    <property type="term" value="F:cysteine dioxygenase activity"/>
    <property type="evidence" value="ECO:0007669"/>
    <property type="project" value="UniProtKB-UniRule"/>
</dbReference>
<sequence length="247" mass="28467">MEEYTEVPVINSLEELIQKLRQIFKSDKIDVDYVTAVLSSYKSNPKDWKKYSIFDTHRYTRNLIDEGNGKYNLMALCWGESHGSSIHDHSNSHCFVKILEGQLKETRYNWPSESQGETEMNPSEISIYEKDQVAYMSDRIGLHRMENPSHVVGSVSMHLYIPPFSSCRTFDERTGHKRVAQVTFYSKYGERTPFGMNNNPISERVLHFEHCQKNDRSGGLGSAGFKRNKCGVSLLQRQLNDVDAIRS</sequence>
<comment type="pathway">
    <text evidence="1 11">Organosulfur biosynthesis; taurine biosynthesis; hypotaurine from L-cysteine: step 1/2.</text>
</comment>
<keyword evidence="13" id="KW-1185">Reference proteome</keyword>
<keyword evidence="7 11" id="KW-0560">Oxidoreductase</keyword>
<feature type="binding site" evidence="10">
    <location>
        <position position="89"/>
    </location>
    <ligand>
        <name>Fe cation</name>
        <dbReference type="ChEBI" id="CHEBI:24875"/>
        <note>catalytic</note>
    </ligand>
</feature>
<dbReference type="GO" id="GO:0019448">
    <property type="term" value="P:L-cysteine catabolic process"/>
    <property type="evidence" value="ECO:0007669"/>
    <property type="project" value="TreeGrafter"/>
</dbReference>
<dbReference type="PANTHER" id="PTHR12918:SF1">
    <property type="entry name" value="CYSTEINE DIOXYGENASE TYPE 1"/>
    <property type="match status" value="1"/>
</dbReference>
<dbReference type="EC" id="1.13.11.20" evidence="3 11"/>
<evidence type="ECO:0000256" key="10">
    <source>
        <dbReference type="PIRSR" id="PIRSR610300-51"/>
    </source>
</evidence>
<evidence type="ECO:0000256" key="2">
    <source>
        <dbReference type="ARBA" id="ARBA00006622"/>
    </source>
</evidence>
<evidence type="ECO:0000256" key="5">
    <source>
        <dbReference type="ARBA" id="ARBA00022784"/>
    </source>
</evidence>
<evidence type="ECO:0000256" key="11">
    <source>
        <dbReference type="RuleBase" id="RU366010"/>
    </source>
</evidence>